<protein>
    <submittedName>
        <fullName evidence="4">Uncharacterized protein</fullName>
    </submittedName>
</protein>
<keyword evidence="3" id="KW-0732">Signal</keyword>
<organism evidence="4 5">
    <name type="scientific">Batrachochytrium salamandrivorans</name>
    <dbReference type="NCBI Taxonomy" id="1357716"/>
    <lineage>
        <taxon>Eukaryota</taxon>
        <taxon>Fungi</taxon>
        <taxon>Fungi incertae sedis</taxon>
        <taxon>Chytridiomycota</taxon>
        <taxon>Chytridiomycota incertae sedis</taxon>
        <taxon>Chytridiomycetes</taxon>
        <taxon>Rhizophydiales</taxon>
        <taxon>Rhizophydiales incertae sedis</taxon>
        <taxon>Batrachochytrium</taxon>
    </lineage>
</organism>
<proteinExistence type="predicted"/>
<feature type="chain" id="PRO_5046771301" evidence="3">
    <location>
        <begin position="19"/>
        <end position="163"/>
    </location>
</feature>
<evidence type="ECO:0000313" key="4">
    <source>
        <dbReference type="EMBL" id="KAH6597443.1"/>
    </source>
</evidence>
<evidence type="ECO:0000313" key="5">
    <source>
        <dbReference type="Proteomes" id="UP001648503"/>
    </source>
</evidence>
<reference evidence="4 5" key="1">
    <citation type="submission" date="2021-02" db="EMBL/GenBank/DDBJ databases">
        <title>Variation within the Batrachochytrium salamandrivorans European outbreak.</title>
        <authorList>
            <person name="Kelly M."/>
            <person name="Pasmans F."/>
            <person name="Shea T.P."/>
            <person name="Munoz J.F."/>
            <person name="Carranza S."/>
            <person name="Cuomo C.A."/>
            <person name="Martel A."/>
        </authorList>
    </citation>
    <scope>NUCLEOTIDE SEQUENCE [LARGE SCALE GENOMIC DNA]</scope>
    <source>
        <strain evidence="4 5">AMFP18/2</strain>
    </source>
</reference>
<evidence type="ECO:0000256" key="1">
    <source>
        <dbReference type="SAM" id="Coils"/>
    </source>
</evidence>
<comment type="caution">
    <text evidence="4">The sequence shown here is derived from an EMBL/GenBank/DDBJ whole genome shotgun (WGS) entry which is preliminary data.</text>
</comment>
<sequence length="163" mass="18281">MKLISLAAFSFLAITVSAHTRLSAVSQGAGAPSAEQSQDATGQNAQQPQVARIQSLRQQHKQSLQAGLEILRQRHEEKINEVYKIGGRIQKMEKEKFELREAINGLDDDSPERNGMMATLMSLSLDIEDANASLKIVMQDMRKIEERYNIATKKLEELNESQQ</sequence>
<dbReference type="Proteomes" id="UP001648503">
    <property type="component" value="Unassembled WGS sequence"/>
</dbReference>
<keyword evidence="1" id="KW-0175">Coiled coil</keyword>
<accession>A0ABQ8FGR4</accession>
<feature type="signal peptide" evidence="3">
    <location>
        <begin position="1"/>
        <end position="18"/>
    </location>
</feature>
<feature type="coiled-coil region" evidence="1">
    <location>
        <begin position="61"/>
        <end position="161"/>
    </location>
</feature>
<feature type="region of interest" description="Disordered" evidence="2">
    <location>
        <begin position="29"/>
        <end position="48"/>
    </location>
</feature>
<gene>
    <name evidence="4" type="ORF">BASA50_004360</name>
</gene>
<keyword evidence="5" id="KW-1185">Reference proteome</keyword>
<evidence type="ECO:0000256" key="2">
    <source>
        <dbReference type="SAM" id="MobiDB-lite"/>
    </source>
</evidence>
<evidence type="ECO:0000256" key="3">
    <source>
        <dbReference type="SAM" id="SignalP"/>
    </source>
</evidence>
<dbReference type="EMBL" id="JAFCIX010000143">
    <property type="protein sequence ID" value="KAH6597443.1"/>
    <property type="molecule type" value="Genomic_DNA"/>
</dbReference>
<name>A0ABQ8FGR4_9FUNG</name>
<feature type="compositionally biased region" description="Polar residues" evidence="2">
    <location>
        <begin position="34"/>
        <end position="48"/>
    </location>
</feature>